<dbReference type="AlphaFoldDB" id="A0AAD4T0C4"/>
<keyword evidence="3" id="KW-0808">Transferase</keyword>
<dbReference type="GO" id="GO:0005524">
    <property type="term" value="F:ATP binding"/>
    <property type="evidence" value="ECO:0007669"/>
    <property type="project" value="UniProtKB-KW"/>
</dbReference>
<dbReference type="Proteomes" id="UP001202328">
    <property type="component" value="Unassembled WGS sequence"/>
</dbReference>
<organism evidence="9 10">
    <name type="scientific">Papaver atlanticum</name>
    <dbReference type="NCBI Taxonomy" id="357466"/>
    <lineage>
        <taxon>Eukaryota</taxon>
        <taxon>Viridiplantae</taxon>
        <taxon>Streptophyta</taxon>
        <taxon>Embryophyta</taxon>
        <taxon>Tracheophyta</taxon>
        <taxon>Spermatophyta</taxon>
        <taxon>Magnoliopsida</taxon>
        <taxon>Ranunculales</taxon>
        <taxon>Papaveraceae</taxon>
        <taxon>Papaveroideae</taxon>
        <taxon>Papaver</taxon>
    </lineage>
</organism>
<evidence type="ECO:0000313" key="9">
    <source>
        <dbReference type="EMBL" id="KAI3932699.1"/>
    </source>
</evidence>
<dbReference type="GO" id="GO:0012505">
    <property type="term" value="C:endomembrane system"/>
    <property type="evidence" value="ECO:0007669"/>
    <property type="project" value="UniProtKB-SubCell"/>
</dbReference>
<keyword evidence="7" id="KW-0472">Membrane</keyword>
<evidence type="ECO:0000313" key="10">
    <source>
        <dbReference type="Proteomes" id="UP001202328"/>
    </source>
</evidence>
<evidence type="ECO:0000256" key="2">
    <source>
        <dbReference type="ARBA" id="ARBA00022475"/>
    </source>
</evidence>
<dbReference type="PANTHER" id="PTHR45863:SF22">
    <property type="entry name" value="SERINE_THREONINE-PROTEIN KINASE BSK1"/>
    <property type="match status" value="1"/>
</dbReference>
<dbReference type="InterPro" id="IPR058209">
    <property type="entry name" value="TPR_BSK1_C"/>
</dbReference>
<dbReference type="InterPro" id="IPR045845">
    <property type="entry name" value="BSK"/>
</dbReference>
<evidence type="ECO:0000256" key="4">
    <source>
        <dbReference type="ARBA" id="ARBA00022741"/>
    </source>
</evidence>
<keyword evidence="10" id="KW-1185">Reference proteome</keyword>
<evidence type="ECO:0000256" key="6">
    <source>
        <dbReference type="ARBA" id="ARBA00022840"/>
    </source>
</evidence>
<evidence type="ECO:0000256" key="7">
    <source>
        <dbReference type="ARBA" id="ARBA00023136"/>
    </source>
</evidence>
<comment type="caution">
    <text evidence="9">The sequence shown here is derived from an EMBL/GenBank/DDBJ whole genome shotgun (WGS) entry which is preliminary data.</text>
</comment>
<accession>A0AAD4T0C4</accession>
<evidence type="ECO:0000256" key="1">
    <source>
        <dbReference type="ARBA" id="ARBA00004308"/>
    </source>
</evidence>
<evidence type="ECO:0000259" key="8">
    <source>
        <dbReference type="Pfam" id="PF25575"/>
    </source>
</evidence>
<keyword evidence="5" id="KW-0418">Kinase</keyword>
<gene>
    <name evidence="9" type="ORF">MKW98_012670</name>
</gene>
<dbReference type="GO" id="GO:0004672">
    <property type="term" value="F:protein kinase activity"/>
    <property type="evidence" value="ECO:0007669"/>
    <property type="project" value="InterPro"/>
</dbReference>
<feature type="domain" description="Serine/threonine-protein kinase BSK1-like TPR repeats" evidence="8">
    <location>
        <begin position="20"/>
        <end position="75"/>
    </location>
</feature>
<comment type="subcellular location">
    <subcellularLocation>
        <location evidence="1">Endomembrane system</location>
    </subcellularLocation>
</comment>
<protein>
    <recommendedName>
        <fullName evidence="8">Serine/threonine-protein kinase BSK1-like TPR repeats domain-containing protein</fullName>
    </recommendedName>
</protein>
<name>A0AAD4T0C4_9MAGN</name>
<dbReference type="PANTHER" id="PTHR45863">
    <property type="entry name" value="SERINE/THREONINE-PROTEIN KINASE BSK5"/>
    <property type="match status" value="1"/>
</dbReference>
<dbReference type="GO" id="GO:0009742">
    <property type="term" value="P:brassinosteroid mediated signaling pathway"/>
    <property type="evidence" value="ECO:0007669"/>
    <property type="project" value="InterPro"/>
</dbReference>
<dbReference type="Pfam" id="PF25575">
    <property type="entry name" value="TPR_BSK1_C"/>
    <property type="match status" value="1"/>
</dbReference>
<evidence type="ECO:0000256" key="5">
    <source>
        <dbReference type="ARBA" id="ARBA00022777"/>
    </source>
</evidence>
<sequence>MSTFFQRRGLYSESSKCDLFHQLSFQEWTKQMRDILKARKCGNFSFRNTSFKASIKCYYQFIDVGTMISPAVYKQTEPMIGMTRHADQTHHTSTSWAIAALGHTTYGNAPGAHRSC</sequence>
<keyword evidence="2" id="KW-1003">Cell membrane</keyword>
<evidence type="ECO:0000256" key="3">
    <source>
        <dbReference type="ARBA" id="ARBA00022679"/>
    </source>
</evidence>
<keyword evidence="4" id="KW-0547">Nucleotide-binding</keyword>
<reference evidence="9" key="1">
    <citation type="submission" date="2022-04" db="EMBL/GenBank/DDBJ databases">
        <title>A functionally conserved STORR gene fusion in Papaver species that diverged 16.8 million years ago.</title>
        <authorList>
            <person name="Catania T."/>
        </authorList>
    </citation>
    <scope>NUCLEOTIDE SEQUENCE</scope>
    <source>
        <strain evidence="9">S-188037</strain>
    </source>
</reference>
<dbReference type="EMBL" id="JAJJMB010006998">
    <property type="protein sequence ID" value="KAI3932699.1"/>
    <property type="molecule type" value="Genomic_DNA"/>
</dbReference>
<proteinExistence type="predicted"/>
<keyword evidence="6" id="KW-0067">ATP-binding</keyword>